<feature type="chain" id="PRO_5046474898" evidence="1">
    <location>
        <begin position="21"/>
        <end position="818"/>
    </location>
</feature>
<dbReference type="InterPro" id="IPR019734">
    <property type="entry name" value="TPR_rpt"/>
</dbReference>
<organism evidence="2 3">
    <name type="scientific">Thioclava kandeliae</name>
    <dbReference type="NCBI Taxonomy" id="3070818"/>
    <lineage>
        <taxon>Bacteria</taxon>
        <taxon>Pseudomonadati</taxon>
        <taxon>Pseudomonadota</taxon>
        <taxon>Alphaproteobacteria</taxon>
        <taxon>Rhodobacterales</taxon>
        <taxon>Paracoccaceae</taxon>
        <taxon>Thioclava</taxon>
    </lineage>
</organism>
<dbReference type="Proteomes" id="UP001438953">
    <property type="component" value="Unassembled WGS sequence"/>
</dbReference>
<dbReference type="InterPro" id="IPR011990">
    <property type="entry name" value="TPR-like_helical_dom_sf"/>
</dbReference>
<dbReference type="PROSITE" id="PS51257">
    <property type="entry name" value="PROKAR_LIPOPROTEIN"/>
    <property type="match status" value="1"/>
</dbReference>
<dbReference type="PANTHER" id="PTHR12558">
    <property type="entry name" value="CELL DIVISION CYCLE 16,23,27"/>
    <property type="match status" value="1"/>
</dbReference>
<reference evidence="2 3" key="2">
    <citation type="submission" date="2024-06" db="EMBL/GenBank/DDBJ databases">
        <title>Thioclava kandeliae sp. nov. from a rhizosphere soil sample of Kandelia candel in a mangrove.</title>
        <authorList>
            <person name="Mu T."/>
        </authorList>
    </citation>
    <scope>NUCLEOTIDE SEQUENCE [LARGE SCALE GENOMIC DNA]</scope>
    <source>
        <strain evidence="2 3">CPCC 100088</strain>
    </source>
</reference>
<dbReference type="Pfam" id="PF13432">
    <property type="entry name" value="TPR_16"/>
    <property type="match status" value="1"/>
</dbReference>
<dbReference type="Pfam" id="PF14559">
    <property type="entry name" value="TPR_19"/>
    <property type="match status" value="2"/>
</dbReference>
<dbReference type="SUPFAM" id="SSF48452">
    <property type="entry name" value="TPR-like"/>
    <property type="match status" value="3"/>
</dbReference>
<dbReference type="EMBL" id="JAYWLC010000033">
    <property type="protein sequence ID" value="MER5173855.1"/>
    <property type="molecule type" value="Genomic_DNA"/>
</dbReference>
<protein>
    <submittedName>
        <fullName evidence="2">Tetratricopeptide repeat protein</fullName>
    </submittedName>
</protein>
<accession>A0ABV1SM90</accession>
<evidence type="ECO:0000313" key="3">
    <source>
        <dbReference type="Proteomes" id="UP001438953"/>
    </source>
</evidence>
<gene>
    <name evidence="2" type="ORF">VSX56_19050</name>
</gene>
<reference evidence="2 3" key="1">
    <citation type="submission" date="2024-01" db="EMBL/GenBank/DDBJ databases">
        <authorList>
            <person name="Deng Y."/>
            <person name="Su J."/>
        </authorList>
    </citation>
    <scope>NUCLEOTIDE SEQUENCE [LARGE SCALE GENOMIC DNA]</scope>
    <source>
        <strain evidence="2 3">CPCC 100088</strain>
    </source>
</reference>
<dbReference type="Gene3D" id="1.25.40.10">
    <property type="entry name" value="Tetratricopeptide repeat domain"/>
    <property type="match status" value="3"/>
</dbReference>
<proteinExistence type="predicted"/>
<dbReference type="RefSeq" id="WP_350939156.1">
    <property type="nucleotide sequence ID" value="NZ_JAYWLC010000033.1"/>
</dbReference>
<feature type="signal peptide" evidence="1">
    <location>
        <begin position="1"/>
        <end position="20"/>
    </location>
</feature>
<keyword evidence="3" id="KW-1185">Reference proteome</keyword>
<evidence type="ECO:0000313" key="2">
    <source>
        <dbReference type="EMBL" id="MER5173855.1"/>
    </source>
</evidence>
<dbReference type="SMART" id="SM00028">
    <property type="entry name" value="TPR"/>
    <property type="match status" value="6"/>
</dbReference>
<dbReference type="PANTHER" id="PTHR12558:SF13">
    <property type="entry name" value="CELL DIVISION CYCLE PROTEIN 27 HOMOLOG"/>
    <property type="match status" value="1"/>
</dbReference>
<keyword evidence="1" id="KW-0732">Signal</keyword>
<sequence length="818" mass="88675">MKKVVLALALTLALAACDSAKDKAAKHYAAAQEYAEQGDMPRAMVELRNALQLDETLRDARLMYAKALLDRNQPAQAFAQYRFLFERDPKDAEAASAMAMIAFDAMGWDDAQRYSAAALEQDPSDKEMLAVKAGLDYRKASLNKDPTAQAAAASQASELIEADPTLIRARRVVVADAVQNGALDAALGFLDAGLKITPADRDLNNVRLVVLERLGRDGDVEAQIRAMVQQFPQDEDLDNLLVSFYLSKGRINDAESWLRGRITEGSTDPQPRLTFLRFLAEVRSPDAMRQELSSILATNPLPSDVAADPAQFKALKARADYTAGERDSGMAQMEALISDEESGQSVENDALKVQLAQMRLESGNDVGARSLVEEVLKRDPGQTGALKLKAGWLIKEDMPDEAIRILRDALAGAPNDPELLTILAGAYQRQGQPALMADMLARAVDASNQGAAESTRYATYLMQQQEYNSAETILIDAMRRDPKNFNLLNMLTRVHLLMQDWARATQDVEAIRSRFSGNAQALTLADEYQAQIMARQGRNDELGGFLDDLAKGTGDNGVASQIAVIRNMVREGKLDQALTMATDLAQSNVDKPAASLVLGQLLQAKGQVDEARKTFEGVTVSDPSYEAGWLSLAILQRSQKDITAALATVDAGLGRIPQSRQLGLLKAGLLEAEGKIDAAIAIYEGLYAANSDDVVVANNLASLLGSTRTDAESLERAWVVARRLNGTQFPPFLDTYGWLAFRRGDMGQALPALTKAAQGLPNDPSVAYHLGMALAVQGRKDEAAAEYDRASKLRGSGAIAYPEFDADLAKARDALKAK</sequence>
<evidence type="ECO:0000256" key="1">
    <source>
        <dbReference type="SAM" id="SignalP"/>
    </source>
</evidence>
<name>A0ABV1SM90_9RHOB</name>
<comment type="caution">
    <text evidence="2">The sequence shown here is derived from an EMBL/GenBank/DDBJ whole genome shotgun (WGS) entry which is preliminary data.</text>
</comment>